<evidence type="ECO:0000313" key="2">
    <source>
        <dbReference type="EMBL" id="MCD2192666.1"/>
    </source>
</evidence>
<gene>
    <name evidence="2" type="ORF">LQ327_04585</name>
</gene>
<evidence type="ECO:0000313" key="3">
    <source>
        <dbReference type="Proteomes" id="UP001199469"/>
    </source>
</evidence>
<sequence length="172" mass="16759">MTATSDAAAARRSGRWARIGICIAGLGLLTGVAACTPTTEVPTSSSSSVPVVAPTTTTTPYGSSTYGSSTYGSSSSGSSTYGSSTYSSSGSYDSSSSSGSSSSSSSSGDSSSSSGASGSPYAGTYTNSDGQQVERPDANSSGATARCKDGTDSHSKHKSGTCSGHGGVSEWL</sequence>
<dbReference type="Pfam" id="PF12587">
    <property type="entry name" value="DUF3761"/>
    <property type="match status" value="1"/>
</dbReference>
<accession>A0ABS8P352</accession>
<protein>
    <submittedName>
        <fullName evidence="2">DUF3761 domain-containing protein</fullName>
    </submittedName>
</protein>
<feature type="compositionally biased region" description="Low complexity" evidence="1">
    <location>
        <begin position="42"/>
        <end position="125"/>
    </location>
</feature>
<dbReference type="InterPro" id="IPR022236">
    <property type="entry name" value="DUF3761"/>
</dbReference>
<name>A0ABS8P352_9PSEU</name>
<dbReference type="EMBL" id="JAJNDB010000001">
    <property type="protein sequence ID" value="MCD2192666.1"/>
    <property type="molecule type" value="Genomic_DNA"/>
</dbReference>
<keyword evidence="3" id="KW-1185">Reference proteome</keyword>
<reference evidence="2 3" key="1">
    <citation type="submission" date="2021-11" db="EMBL/GenBank/DDBJ databases">
        <title>Draft genome sequence of Actinomycetospora sp. SF1 isolated from the rhizosphere soil.</title>
        <authorList>
            <person name="Duangmal K."/>
            <person name="Chantavorakit T."/>
        </authorList>
    </citation>
    <scope>NUCLEOTIDE SEQUENCE [LARGE SCALE GENOMIC DNA]</scope>
    <source>
        <strain evidence="2 3">TBRC 5722</strain>
    </source>
</reference>
<dbReference type="Proteomes" id="UP001199469">
    <property type="component" value="Unassembled WGS sequence"/>
</dbReference>
<feature type="compositionally biased region" description="Gly residues" evidence="1">
    <location>
        <begin position="163"/>
        <end position="172"/>
    </location>
</feature>
<comment type="caution">
    <text evidence="2">The sequence shown here is derived from an EMBL/GenBank/DDBJ whole genome shotgun (WGS) entry which is preliminary data.</text>
</comment>
<feature type="region of interest" description="Disordered" evidence="1">
    <location>
        <begin position="38"/>
        <end position="172"/>
    </location>
</feature>
<proteinExistence type="predicted"/>
<evidence type="ECO:0000256" key="1">
    <source>
        <dbReference type="SAM" id="MobiDB-lite"/>
    </source>
</evidence>
<dbReference type="RefSeq" id="WP_230730347.1">
    <property type="nucleotide sequence ID" value="NZ_JAJNDB010000001.1"/>
</dbReference>
<organism evidence="2 3">
    <name type="scientific">Actinomycetospora endophytica</name>
    <dbReference type="NCBI Taxonomy" id="2291215"/>
    <lineage>
        <taxon>Bacteria</taxon>
        <taxon>Bacillati</taxon>
        <taxon>Actinomycetota</taxon>
        <taxon>Actinomycetes</taxon>
        <taxon>Pseudonocardiales</taxon>
        <taxon>Pseudonocardiaceae</taxon>
        <taxon>Actinomycetospora</taxon>
    </lineage>
</organism>